<proteinExistence type="predicted"/>
<comment type="caution">
    <text evidence="2">The sequence shown here is derived from an EMBL/GenBank/DDBJ whole genome shotgun (WGS) entry which is preliminary data.</text>
</comment>
<feature type="chain" id="PRO_5021814995" evidence="1">
    <location>
        <begin position="29"/>
        <end position="299"/>
    </location>
</feature>
<dbReference type="AlphaFoldDB" id="A0A561T8R1"/>
<name>A0A561T8R1_9ACTN</name>
<organism evidence="2 3">
    <name type="scientific">Streptomyces capillispiralis</name>
    <dbReference type="NCBI Taxonomy" id="68182"/>
    <lineage>
        <taxon>Bacteria</taxon>
        <taxon>Bacillati</taxon>
        <taxon>Actinomycetota</taxon>
        <taxon>Actinomycetes</taxon>
        <taxon>Kitasatosporales</taxon>
        <taxon>Streptomycetaceae</taxon>
        <taxon>Streptomyces</taxon>
    </lineage>
</organism>
<keyword evidence="3" id="KW-1185">Reference proteome</keyword>
<keyword evidence="1" id="KW-0732">Signal</keyword>
<evidence type="ECO:0000313" key="3">
    <source>
        <dbReference type="Proteomes" id="UP000316603"/>
    </source>
</evidence>
<gene>
    <name evidence="2" type="ORF">FHX78_11433</name>
</gene>
<dbReference type="PROSITE" id="PS51257">
    <property type="entry name" value="PROKAR_LIPOPROTEIN"/>
    <property type="match status" value="1"/>
</dbReference>
<dbReference type="Proteomes" id="UP000316603">
    <property type="component" value="Unassembled WGS sequence"/>
</dbReference>
<evidence type="ECO:0000313" key="2">
    <source>
        <dbReference type="EMBL" id="TWF83508.1"/>
    </source>
</evidence>
<protein>
    <submittedName>
        <fullName evidence="2">Uncharacterized protein</fullName>
    </submittedName>
</protein>
<reference evidence="2 3" key="1">
    <citation type="submission" date="2019-06" db="EMBL/GenBank/DDBJ databases">
        <title>Sequencing the genomes of 1000 actinobacteria strains.</title>
        <authorList>
            <person name="Klenk H.-P."/>
        </authorList>
    </citation>
    <scope>NUCLEOTIDE SEQUENCE [LARGE SCALE GENOMIC DNA]</scope>
    <source>
        <strain evidence="2 3">DSM 41695</strain>
    </source>
</reference>
<sequence>MNRSANRSLRTAVLTSLLLLLSTACGEAAKGVQEGPAYPTKKQHALLWQAQSILVGKCMRERGYFYEVDNGKSLPARDGFPFGIESVAWAEKYGFTDPGTVQEGRARTGNPNQRYYETLTKEKQARYMAALYGGRRDLVSVELDNGAVVSASRRGCSAAAERELYGDFSRWFTHSTVASQLKSSALSAAMKDSAYVRATHAWARCVAGLGHEADSPQQLRQSFEERRSAMTKEDSVRMERTLAVAEATCVRQTELARTGKKLHEVHLKRVEKKKQALFHTYRSMWNGALKKSQKIIPGE</sequence>
<evidence type="ECO:0000256" key="1">
    <source>
        <dbReference type="SAM" id="SignalP"/>
    </source>
</evidence>
<accession>A0A561T8R1</accession>
<feature type="signal peptide" evidence="1">
    <location>
        <begin position="1"/>
        <end position="28"/>
    </location>
</feature>
<dbReference type="EMBL" id="VIWV01000001">
    <property type="protein sequence ID" value="TWF83508.1"/>
    <property type="molecule type" value="Genomic_DNA"/>
</dbReference>